<feature type="transmembrane region" description="Helical" evidence="1">
    <location>
        <begin position="12"/>
        <end position="30"/>
    </location>
</feature>
<gene>
    <name evidence="2" type="ORF">WCY31_03030</name>
</gene>
<proteinExistence type="predicted"/>
<evidence type="ECO:0000256" key="1">
    <source>
        <dbReference type="SAM" id="Phobius"/>
    </source>
</evidence>
<evidence type="ECO:0000313" key="3">
    <source>
        <dbReference type="Proteomes" id="UP001447842"/>
    </source>
</evidence>
<evidence type="ECO:0000313" key="2">
    <source>
        <dbReference type="EMBL" id="XAU15680.1"/>
    </source>
</evidence>
<sequence length="49" mass="5448">MNDKTKQIIKIVLLLAGSAFFLFQGFSLLFTEQEVTPEKVEAVMQGSAE</sequence>
<keyword evidence="3" id="KW-1185">Reference proteome</keyword>
<protein>
    <submittedName>
        <fullName evidence="2">Uncharacterized protein</fullName>
    </submittedName>
</protein>
<organism evidence="2 3">
    <name type="scientific">Sulfurimonas diazotrophicus</name>
    <dbReference type="NCBI Taxonomy" id="3131939"/>
    <lineage>
        <taxon>Bacteria</taxon>
        <taxon>Pseudomonadati</taxon>
        <taxon>Campylobacterota</taxon>
        <taxon>Epsilonproteobacteria</taxon>
        <taxon>Campylobacterales</taxon>
        <taxon>Sulfurimonadaceae</taxon>
        <taxon>Sulfurimonas</taxon>
    </lineage>
</organism>
<name>A0ABZ3HAX8_9BACT</name>
<dbReference type="RefSeq" id="WP_345970781.1">
    <property type="nucleotide sequence ID" value="NZ_CP147920.1"/>
</dbReference>
<accession>A0ABZ3HAX8</accession>
<keyword evidence="1" id="KW-0812">Transmembrane</keyword>
<reference evidence="2 3" key="1">
    <citation type="submission" date="2024-03" db="EMBL/GenBank/DDBJ databases">
        <title>Sulfurimonas sp. HSL3-1.</title>
        <authorList>
            <person name="Wang S."/>
        </authorList>
    </citation>
    <scope>NUCLEOTIDE SEQUENCE [LARGE SCALE GENOMIC DNA]</scope>
    <source>
        <strain evidence="2 3">HSL3-1</strain>
    </source>
</reference>
<keyword evidence="1" id="KW-1133">Transmembrane helix</keyword>
<dbReference type="Proteomes" id="UP001447842">
    <property type="component" value="Chromosome"/>
</dbReference>
<keyword evidence="1" id="KW-0472">Membrane</keyword>
<dbReference type="EMBL" id="CP147920">
    <property type="protein sequence ID" value="XAU15680.1"/>
    <property type="molecule type" value="Genomic_DNA"/>
</dbReference>